<feature type="transmembrane region" description="Helical" evidence="1">
    <location>
        <begin position="7"/>
        <end position="27"/>
    </location>
</feature>
<comment type="caution">
    <text evidence="3">The sequence shown here is derived from an EMBL/GenBank/DDBJ whole genome shotgun (WGS) entry which is preliminary data.</text>
</comment>
<evidence type="ECO:0000259" key="2">
    <source>
        <dbReference type="SMART" id="SM01321"/>
    </source>
</evidence>
<dbReference type="Proteomes" id="UP000276103">
    <property type="component" value="Unassembled WGS sequence"/>
</dbReference>
<reference evidence="3 4" key="1">
    <citation type="journal article" date="2019" name="Genome Biol. Evol.">
        <title>Day and night: Metabolic profiles and evolutionary relationships of six axenic non-marine cyanobacteria.</title>
        <authorList>
            <person name="Will S.E."/>
            <person name="Henke P."/>
            <person name="Boedeker C."/>
            <person name="Huang S."/>
            <person name="Brinkmann H."/>
            <person name="Rohde M."/>
            <person name="Jarek M."/>
            <person name="Friedl T."/>
            <person name="Seufert S."/>
            <person name="Schumacher M."/>
            <person name="Overmann J."/>
            <person name="Neumann-Schaal M."/>
            <person name="Petersen J."/>
        </authorList>
    </citation>
    <scope>NUCLEOTIDE SEQUENCE [LARGE SCALE GENOMIC DNA]</scope>
    <source>
        <strain evidence="3 4">SAG 1403-4b</strain>
    </source>
</reference>
<gene>
    <name evidence="3" type="ORF">DSM107003_02140</name>
</gene>
<feature type="domain" description="Transposase IS200-like" evidence="2">
    <location>
        <begin position="9"/>
        <end position="137"/>
    </location>
</feature>
<dbReference type="GO" id="GO:0043565">
    <property type="term" value="F:sequence-specific DNA binding"/>
    <property type="evidence" value="ECO:0007669"/>
    <property type="project" value="TreeGrafter"/>
</dbReference>
<evidence type="ECO:0000313" key="3">
    <source>
        <dbReference type="EMBL" id="RUS99630.1"/>
    </source>
</evidence>
<evidence type="ECO:0000256" key="1">
    <source>
        <dbReference type="SAM" id="Phobius"/>
    </source>
</evidence>
<feature type="transmembrane region" description="Helical" evidence="1">
    <location>
        <begin position="47"/>
        <end position="68"/>
    </location>
</feature>
<accession>A0A3S1AUX7</accession>
<dbReference type="PANTHER" id="PTHR36966">
    <property type="entry name" value="REP-ASSOCIATED TYROSINE TRANSPOSASE"/>
    <property type="match status" value="1"/>
</dbReference>
<dbReference type="SUPFAM" id="SSF143422">
    <property type="entry name" value="Transposase IS200-like"/>
    <property type="match status" value="1"/>
</dbReference>
<sequence length="191" mass="22850">MSNYRRIYIPGGTVFLTLVTYQRYPIFSKLENVSLLRHAVTNIRSEMLFEIIGAVVLPDHVYFIWNLLNNDADYSKIIGKIKVLFTKSLGKNFDLPENLSKSRRKHRESNIWQHRFWEHQIRDELDLQRHLDYIHFNTVKHGLVSCPHFWQYSSFHKWVRQDIYTCKWGCSCDGKEVKLPDFKDIEKMLGE</sequence>
<dbReference type="EMBL" id="RSCM01000001">
    <property type="protein sequence ID" value="RUS99630.1"/>
    <property type="molecule type" value="Genomic_DNA"/>
</dbReference>
<name>A0A3S1AUX7_ANAVA</name>
<protein>
    <submittedName>
        <fullName evidence="3">Putative REP-associated tyrosine transposase</fullName>
    </submittedName>
</protein>
<evidence type="ECO:0000313" key="4">
    <source>
        <dbReference type="Proteomes" id="UP000276103"/>
    </source>
</evidence>
<keyword evidence="1" id="KW-0472">Membrane</keyword>
<dbReference type="NCBIfam" id="NF047646">
    <property type="entry name" value="REP_Tyr_transpos"/>
    <property type="match status" value="1"/>
</dbReference>
<dbReference type="PANTHER" id="PTHR36966:SF1">
    <property type="entry name" value="REP-ASSOCIATED TYROSINE TRANSPOSASE"/>
    <property type="match status" value="1"/>
</dbReference>
<dbReference type="GO" id="GO:0006313">
    <property type="term" value="P:DNA transposition"/>
    <property type="evidence" value="ECO:0007669"/>
    <property type="project" value="InterPro"/>
</dbReference>
<dbReference type="GO" id="GO:0004803">
    <property type="term" value="F:transposase activity"/>
    <property type="evidence" value="ECO:0007669"/>
    <property type="project" value="InterPro"/>
</dbReference>
<dbReference type="Pfam" id="PF01797">
    <property type="entry name" value="Y1_Tnp"/>
    <property type="match status" value="1"/>
</dbReference>
<keyword evidence="1" id="KW-1133">Transmembrane helix</keyword>
<organism evidence="3 4">
    <name type="scientific">Trichormus variabilis SAG 1403-4b</name>
    <dbReference type="NCBI Taxonomy" id="447716"/>
    <lineage>
        <taxon>Bacteria</taxon>
        <taxon>Bacillati</taxon>
        <taxon>Cyanobacteriota</taxon>
        <taxon>Cyanophyceae</taxon>
        <taxon>Nostocales</taxon>
        <taxon>Nostocaceae</taxon>
        <taxon>Trichormus</taxon>
    </lineage>
</organism>
<dbReference type="SMART" id="SM01321">
    <property type="entry name" value="Y1_Tnp"/>
    <property type="match status" value="1"/>
</dbReference>
<keyword evidence="1" id="KW-0812">Transmembrane</keyword>
<dbReference type="RefSeq" id="WP_127051819.1">
    <property type="nucleotide sequence ID" value="NZ_RSCM01000001.1"/>
</dbReference>
<dbReference type="Gene3D" id="3.30.70.1290">
    <property type="entry name" value="Transposase IS200-like"/>
    <property type="match status" value="1"/>
</dbReference>
<proteinExistence type="predicted"/>
<dbReference type="OrthoDB" id="9794403at2"/>
<dbReference type="AlphaFoldDB" id="A0A3S1AUX7"/>
<keyword evidence="4" id="KW-1185">Reference proteome</keyword>
<dbReference type="InterPro" id="IPR052715">
    <property type="entry name" value="RAYT_transposase"/>
</dbReference>
<dbReference type="InterPro" id="IPR002686">
    <property type="entry name" value="Transposase_17"/>
</dbReference>
<dbReference type="InterPro" id="IPR036515">
    <property type="entry name" value="Transposase_17_sf"/>
</dbReference>